<dbReference type="GO" id="GO:0006915">
    <property type="term" value="P:apoptotic process"/>
    <property type="evidence" value="ECO:0007669"/>
    <property type="project" value="UniProtKB-KW"/>
</dbReference>
<keyword evidence="10" id="KW-0539">Nucleus</keyword>
<keyword evidence="3" id="KW-0053">Apoptosis</keyword>
<dbReference type="InterPro" id="IPR011615">
    <property type="entry name" value="p53_DNA-bd"/>
</dbReference>
<feature type="domain" description="p53 DNA-binding" evidence="12">
    <location>
        <begin position="154"/>
        <end position="334"/>
    </location>
</feature>
<feature type="binding site" evidence="11">
    <location>
        <position position="288"/>
    </location>
    <ligand>
        <name>Zn(2+)</name>
        <dbReference type="ChEBI" id="CHEBI:29105"/>
    </ligand>
</feature>
<comment type="similarity">
    <text evidence="2">Belongs to the p53 family.</text>
</comment>
<dbReference type="PANTHER" id="PTHR11447:SF16">
    <property type="entry name" value="P53 PROTEIN LONG FORM VARIANT 1"/>
    <property type="match status" value="1"/>
</dbReference>
<evidence type="ECO:0000256" key="3">
    <source>
        <dbReference type="ARBA" id="ARBA00022703"/>
    </source>
</evidence>
<dbReference type="SUPFAM" id="SSF49417">
    <property type="entry name" value="p53-like transcription factors"/>
    <property type="match status" value="1"/>
</dbReference>
<dbReference type="InterPro" id="IPR008967">
    <property type="entry name" value="p53-like_TF_DNA-bd_sf"/>
</dbReference>
<gene>
    <name evidence="13" type="primary">tp53</name>
    <name evidence="13" type="ORF">Anas_03615</name>
</gene>
<dbReference type="InterPro" id="IPR002117">
    <property type="entry name" value="p53_tumour_suppressor"/>
</dbReference>
<evidence type="ECO:0000256" key="8">
    <source>
        <dbReference type="ARBA" id="ARBA00023159"/>
    </source>
</evidence>
<evidence type="ECO:0000256" key="10">
    <source>
        <dbReference type="ARBA" id="ARBA00023242"/>
    </source>
</evidence>
<keyword evidence="8" id="KW-0010">Activator</keyword>
<keyword evidence="14" id="KW-1185">Reference proteome</keyword>
<dbReference type="PRINTS" id="PR00386">
    <property type="entry name" value="P53SUPPRESSR"/>
</dbReference>
<evidence type="ECO:0000256" key="5">
    <source>
        <dbReference type="ARBA" id="ARBA00022833"/>
    </source>
</evidence>
<dbReference type="Proteomes" id="UP000326759">
    <property type="component" value="Unassembled WGS sequence"/>
</dbReference>
<proteinExistence type="inferred from homology"/>
<dbReference type="Gene3D" id="2.60.40.720">
    <property type="match status" value="1"/>
</dbReference>
<dbReference type="AlphaFoldDB" id="A0A5N5TK33"/>
<dbReference type="GO" id="GO:0000981">
    <property type="term" value="F:DNA-binding transcription factor activity, RNA polymerase II-specific"/>
    <property type="evidence" value="ECO:0007669"/>
    <property type="project" value="TreeGrafter"/>
</dbReference>
<evidence type="ECO:0000259" key="12">
    <source>
        <dbReference type="Pfam" id="PF00870"/>
    </source>
</evidence>
<feature type="binding site" evidence="11">
    <location>
        <position position="225"/>
    </location>
    <ligand>
        <name>Zn(2+)</name>
        <dbReference type="ChEBI" id="CHEBI:29105"/>
    </ligand>
</feature>
<keyword evidence="5 11" id="KW-0862">Zinc</keyword>
<evidence type="ECO:0000256" key="9">
    <source>
        <dbReference type="ARBA" id="ARBA00023163"/>
    </source>
</evidence>
<comment type="caution">
    <text evidence="13">The sequence shown here is derived from an EMBL/GenBank/DDBJ whole genome shotgun (WGS) entry which is preliminary data.</text>
</comment>
<dbReference type="InterPro" id="IPR012346">
    <property type="entry name" value="p53/RUNT-type_TF_DNA-bd_sf"/>
</dbReference>
<protein>
    <submittedName>
        <fullName evidence="13">Cellular tumor antigen p53</fullName>
    </submittedName>
</protein>
<dbReference type="GO" id="GO:0005634">
    <property type="term" value="C:nucleus"/>
    <property type="evidence" value="ECO:0007669"/>
    <property type="project" value="UniProtKB-SubCell"/>
</dbReference>
<reference evidence="13 14" key="1">
    <citation type="journal article" date="2019" name="PLoS Biol.">
        <title>Sex chromosomes control vertical transmission of feminizing Wolbachia symbionts in an isopod.</title>
        <authorList>
            <person name="Becking T."/>
            <person name="Chebbi M.A."/>
            <person name="Giraud I."/>
            <person name="Moumen B."/>
            <person name="Laverre T."/>
            <person name="Caubet Y."/>
            <person name="Peccoud J."/>
            <person name="Gilbert C."/>
            <person name="Cordaux R."/>
        </authorList>
    </citation>
    <scope>NUCLEOTIDE SEQUENCE [LARGE SCALE GENOMIC DNA]</scope>
    <source>
        <strain evidence="13">ANa2</strain>
        <tissue evidence="13">Whole body excluding digestive tract and cuticle</tissue>
    </source>
</reference>
<feature type="binding site" evidence="11">
    <location>
        <position position="284"/>
    </location>
    <ligand>
        <name>Zn(2+)</name>
        <dbReference type="ChEBI" id="CHEBI:29105"/>
    </ligand>
</feature>
<evidence type="ECO:0000256" key="1">
    <source>
        <dbReference type="ARBA" id="ARBA00004123"/>
    </source>
</evidence>
<evidence type="ECO:0000313" key="14">
    <source>
        <dbReference type="Proteomes" id="UP000326759"/>
    </source>
</evidence>
<sequence>MELSLERSDTLTIASEIFDSILLQQGSSFNGKFNSQDFSEFLHEEPEEPIFKIERTPSFENWNSAESDSGSNIHFKTEGFQNDQSFFPESSKKIVTCGGGGNILLIDDTFSNSAYNAKESVLVIDENTSTFEDNAIPTLSSMPVLTPSLSFHPWEGDLNFKIGVQTSTYGNNSKWAYSNILKKLFLKPLDAVPIEVNVSSWIDGYINITPVFTSSQFKSVPVKRCHNHKKIDEDRKLQNADHIVQVDNPDVIYKFDNLRHSVDIPLGFPAPGESARLLFVKCGCWNTCTGGPDRKPFCLVFTLFSGAGEEIGRQILNLKVCACPVRDCSYSEKKFACKEISKKNTTKKKKVTCASKVIKKLKTETGEQSYEQIMVPSDIADEVKKYINRLIAEKYAKENNLALPFPQF</sequence>
<comment type="subcellular location">
    <subcellularLocation>
        <location evidence="1">Nucleus</location>
    </subcellularLocation>
</comment>
<evidence type="ECO:0000256" key="4">
    <source>
        <dbReference type="ARBA" id="ARBA00022723"/>
    </source>
</evidence>
<keyword evidence="4 11" id="KW-0479">Metal-binding</keyword>
<dbReference type="GO" id="GO:0046872">
    <property type="term" value="F:metal ion binding"/>
    <property type="evidence" value="ECO:0007669"/>
    <property type="project" value="UniProtKB-KW"/>
</dbReference>
<evidence type="ECO:0000313" key="13">
    <source>
        <dbReference type="EMBL" id="KAB7506506.1"/>
    </source>
</evidence>
<dbReference type="OrthoDB" id="5915660at2759"/>
<dbReference type="EMBL" id="SEYY01000771">
    <property type="protein sequence ID" value="KAB7506506.1"/>
    <property type="molecule type" value="Genomic_DNA"/>
</dbReference>
<evidence type="ECO:0000256" key="2">
    <source>
        <dbReference type="ARBA" id="ARBA00006167"/>
    </source>
</evidence>
<keyword evidence="6" id="KW-0805">Transcription regulation</keyword>
<keyword evidence="9" id="KW-0804">Transcription</keyword>
<keyword evidence="7" id="KW-0238">DNA-binding</keyword>
<evidence type="ECO:0000256" key="7">
    <source>
        <dbReference type="ARBA" id="ARBA00023125"/>
    </source>
</evidence>
<feature type="binding site" evidence="11">
    <location>
        <position position="228"/>
    </location>
    <ligand>
        <name>Zn(2+)</name>
        <dbReference type="ChEBI" id="CHEBI:29105"/>
    </ligand>
</feature>
<accession>A0A5N5TK33</accession>
<dbReference type="GO" id="GO:0000978">
    <property type="term" value="F:RNA polymerase II cis-regulatory region sequence-specific DNA binding"/>
    <property type="evidence" value="ECO:0007669"/>
    <property type="project" value="TreeGrafter"/>
</dbReference>
<evidence type="ECO:0000256" key="11">
    <source>
        <dbReference type="PIRSR" id="PIRSR602117-1"/>
    </source>
</evidence>
<dbReference type="PANTHER" id="PTHR11447">
    <property type="entry name" value="CELLULAR TUMOR ANTIGEN P53"/>
    <property type="match status" value="1"/>
</dbReference>
<evidence type="ECO:0000256" key="6">
    <source>
        <dbReference type="ARBA" id="ARBA00023015"/>
    </source>
</evidence>
<name>A0A5N5TK33_9CRUS</name>
<dbReference type="Pfam" id="PF00870">
    <property type="entry name" value="P53"/>
    <property type="match status" value="1"/>
</dbReference>
<comment type="cofactor">
    <cofactor evidence="11">
        <name>Zn(2+)</name>
        <dbReference type="ChEBI" id="CHEBI:29105"/>
    </cofactor>
    <text evidence="11">Binds 1 zinc ion per subunit.</text>
</comment>
<organism evidence="13 14">
    <name type="scientific">Armadillidium nasatum</name>
    <dbReference type="NCBI Taxonomy" id="96803"/>
    <lineage>
        <taxon>Eukaryota</taxon>
        <taxon>Metazoa</taxon>
        <taxon>Ecdysozoa</taxon>
        <taxon>Arthropoda</taxon>
        <taxon>Crustacea</taxon>
        <taxon>Multicrustacea</taxon>
        <taxon>Malacostraca</taxon>
        <taxon>Eumalacostraca</taxon>
        <taxon>Peracarida</taxon>
        <taxon>Isopoda</taxon>
        <taxon>Oniscidea</taxon>
        <taxon>Crinocheta</taxon>
        <taxon>Armadillidiidae</taxon>
        <taxon>Armadillidium</taxon>
    </lineage>
</organism>